<protein>
    <recommendedName>
        <fullName evidence="4">Four helix bundle sensory module for signal transduction</fullName>
    </recommendedName>
</protein>
<evidence type="ECO:0000313" key="3">
    <source>
        <dbReference type="Proteomes" id="UP001597296"/>
    </source>
</evidence>
<dbReference type="RefSeq" id="WP_377314428.1">
    <property type="nucleotide sequence ID" value="NZ_JBHUIY010000004.1"/>
</dbReference>
<reference evidence="3" key="1">
    <citation type="journal article" date="2019" name="Int. J. Syst. Evol. Microbiol.">
        <title>The Global Catalogue of Microorganisms (GCM) 10K type strain sequencing project: providing services to taxonomists for standard genome sequencing and annotation.</title>
        <authorList>
            <consortium name="The Broad Institute Genomics Platform"/>
            <consortium name="The Broad Institute Genome Sequencing Center for Infectious Disease"/>
            <person name="Wu L."/>
            <person name="Ma J."/>
        </authorList>
    </citation>
    <scope>NUCLEOTIDE SEQUENCE [LARGE SCALE GENOMIC DNA]</scope>
    <source>
        <strain evidence="3">KCTC 15012</strain>
    </source>
</reference>
<keyword evidence="1" id="KW-0812">Transmembrane</keyword>
<comment type="caution">
    <text evidence="2">The sequence shown here is derived from an EMBL/GenBank/DDBJ whole genome shotgun (WGS) entry which is preliminary data.</text>
</comment>
<gene>
    <name evidence="2" type="ORF">ACFSNB_03135</name>
</gene>
<name>A0ABW5C7C9_9PROT</name>
<organism evidence="2 3">
    <name type="scientific">Phaeospirillum tilakii</name>
    <dbReference type="NCBI Taxonomy" id="741673"/>
    <lineage>
        <taxon>Bacteria</taxon>
        <taxon>Pseudomonadati</taxon>
        <taxon>Pseudomonadota</taxon>
        <taxon>Alphaproteobacteria</taxon>
        <taxon>Rhodospirillales</taxon>
        <taxon>Rhodospirillaceae</taxon>
        <taxon>Phaeospirillum</taxon>
    </lineage>
</organism>
<evidence type="ECO:0008006" key="4">
    <source>
        <dbReference type="Google" id="ProtNLM"/>
    </source>
</evidence>
<evidence type="ECO:0000256" key="1">
    <source>
        <dbReference type="SAM" id="Phobius"/>
    </source>
</evidence>
<keyword evidence="3" id="KW-1185">Reference proteome</keyword>
<dbReference type="Proteomes" id="UP001597296">
    <property type="component" value="Unassembled WGS sequence"/>
</dbReference>
<keyword evidence="1" id="KW-0472">Membrane</keyword>
<dbReference type="EMBL" id="JBHUIY010000004">
    <property type="protein sequence ID" value="MFD2232792.1"/>
    <property type="molecule type" value="Genomic_DNA"/>
</dbReference>
<feature type="transmembrane region" description="Helical" evidence="1">
    <location>
        <begin position="20"/>
        <end position="38"/>
    </location>
</feature>
<accession>A0ABW5C7C9</accession>
<proteinExistence type="predicted"/>
<keyword evidence="1" id="KW-1133">Transmembrane helix</keyword>
<evidence type="ECO:0000313" key="2">
    <source>
        <dbReference type="EMBL" id="MFD2232792.1"/>
    </source>
</evidence>
<sequence length="130" mass="14812">MFKVINIRNISKETLFNSLIYVVIITIGATSLSLYLLLDAKISRISNENAFLKIRVSELGDEIGRIERIYGDKNSLEHETALQKIDTLSRRIEDVYLDCSGSYSRIKNVEGDISTINSELSLIRLQMLTR</sequence>